<dbReference type="Pfam" id="PF02515">
    <property type="entry name" value="CoA_transf_3"/>
    <property type="match status" value="1"/>
</dbReference>
<dbReference type="Gene3D" id="3.40.50.10540">
    <property type="entry name" value="Crotonobetainyl-coa:carnitine coa-transferase, domain 1"/>
    <property type="match status" value="1"/>
</dbReference>
<dbReference type="InterPro" id="IPR003673">
    <property type="entry name" value="CoA-Trfase_fam_III"/>
</dbReference>
<gene>
    <name evidence="2" type="ORF">GR303_23010</name>
</gene>
<accession>A0ABW9Z3T7</accession>
<dbReference type="Proteomes" id="UP000818323">
    <property type="component" value="Unassembled WGS sequence"/>
</dbReference>
<proteinExistence type="predicted"/>
<evidence type="ECO:0000313" key="2">
    <source>
        <dbReference type="EMBL" id="NBJ27195.1"/>
    </source>
</evidence>
<comment type="caution">
    <text evidence="2">The sequence shown here is derived from an EMBL/GenBank/DDBJ whole genome shotgun (WGS) entry which is preliminary data.</text>
</comment>
<keyword evidence="3" id="KW-1185">Reference proteome</keyword>
<name>A0ABW9Z3T7_9HYPH</name>
<dbReference type="InterPro" id="IPR050483">
    <property type="entry name" value="CoA-transferase_III_domain"/>
</dbReference>
<evidence type="ECO:0000256" key="1">
    <source>
        <dbReference type="ARBA" id="ARBA00022679"/>
    </source>
</evidence>
<dbReference type="InterPro" id="IPR023606">
    <property type="entry name" value="CoA-Trfase_III_dom_1_sf"/>
</dbReference>
<evidence type="ECO:0000313" key="3">
    <source>
        <dbReference type="Proteomes" id="UP000818323"/>
    </source>
</evidence>
<dbReference type="RefSeq" id="WP_161726599.1">
    <property type="nucleotide sequence ID" value="NZ_JAAAXI010000039.1"/>
</dbReference>
<dbReference type="Gene3D" id="3.30.1540.10">
    <property type="entry name" value="formyl-coa transferase, domain 3"/>
    <property type="match status" value="1"/>
</dbReference>
<keyword evidence="1 2" id="KW-0808">Transferase</keyword>
<dbReference type="PANTHER" id="PTHR48207">
    <property type="entry name" value="SUCCINATE--HYDROXYMETHYLGLUTARATE COA-TRANSFERASE"/>
    <property type="match status" value="1"/>
</dbReference>
<dbReference type="GO" id="GO:0016740">
    <property type="term" value="F:transferase activity"/>
    <property type="evidence" value="ECO:0007669"/>
    <property type="project" value="UniProtKB-KW"/>
</dbReference>
<dbReference type="EMBL" id="JAAAXJ010000030">
    <property type="protein sequence ID" value="NBJ27195.1"/>
    <property type="molecule type" value="Genomic_DNA"/>
</dbReference>
<dbReference type="InterPro" id="IPR044855">
    <property type="entry name" value="CoA-Trfase_III_dom3_sf"/>
</dbReference>
<reference evidence="2 3" key="1">
    <citation type="submission" date="2020-01" db="EMBL/GenBank/DDBJ databases">
        <title>Microvirga sp. nov., an arsenate reduction bacterium isolated from Tibet hotspring sediments.</title>
        <authorList>
            <person name="Yuan C.-G."/>
        </authorList>
    </citation>
    <scope>NUCLEOTIDE SEQUENCE [LARGE SCALE GENOMIC DNA]</scope>
    <source>
        <strain evidence="2 3">SYSU G3D203</strain>
    </source>
</reference>
<sequence>MNAHTDIPVAQPLTGIRVIDFTQVMLGPCATQVLADYGADVIKIERPGAGDLSRTSIADDPDGLNNPVFCSLNRNKRSIALDLRDPAGKEIVYDLIRNADVVVNNFRAGVMERMGFGYEDLVKINPRIICAFGSGFGQSGPLAHKGGQDVLAQALSGVMARRADPSLPLSIYPTALADYTAGMHLVQAILLALLQREKTGRGQQVAVSLYDSMLAMQMQEAAMWLQRRRDLNWAAFPLTGVFETTDGALVLVGAFKANPLRDICVALELPDLSQDERYATFARQVEHKADLQARFRECFRSNTTAFWLARLEEQDLLCAPVQSLPEALESEQTATNGTVIELDARAEGINEPVRLIGTPLTMSASGFQIRHAPPSLGEHGEEILRELGYDSTRIEELKRERVVA</sequence>
<organism evidence="2 3">
    <name type="scientific">Microvirga arsenatis</name>
    <dbReference type="NCBI Taxonomy" id="2692265"/>
    <lineage>
        <taxon>Bacteria</taxon>
        <taxon>Pseudomonadati</taxon>
        <taxon>Pseudomonadota</taxon>
        <taxon>Alphaproteobacteria</taxon>
        <taxon>Hyphomicrobiales</taxon>
        <taxon>Methylobacteriaceae</taxon>
        <taxon>Microvirga</taxon>
    </lineage>
</organism>
<dbReference type="PANTHER" id="PTHR48207:SF3">
    <property type="entry name" value="SUCCINATE--HYDROXYMETHYLGLUTARATE COA-TRANSFERASE"/>
    <property type="match status" value="1"/>
</dbReference>
<dbReference type="SUPFAM" id="SSF89796">
    <property type="entry name" value="CoA-transferase family III (CaiB/BaiF)"/>
    <property type="match status" value="1"/>
</dbReference>
<protein>
    <submittedName>
        <fullName evidence="2">CoA transferase</fullName>
    </submittedName>
</protein>